<gene>
    <name evidence="2" type="ORF">BFLFYP10_03116</name>
    <name evidence="1" type="ORF">ERS852461_01926</name>
</gene>
<sequence>MLTYISIKIKNAKETRPSLKSPTTDSFKVPHLFTLLQITNNIRRLFLT</sequence>
<proteinExistence type="predicted"/>
<evidence type="ECO:0000313" key="3">
    <source>
        <dbReference type="Proteomes" id="UP000095606"/>
    </source>
</evidence>
<protein>
    <submittedName>
        <fullName evidence="1">Uncharacterized protein</fullName>
    </submittedName>
</protein>
<accession>A0A6N2WL83</accession>
<evidence type="ECO:0000313" key="1">
    <source>
        <dbReference type="EMBL" id="CUP12989.1"/>
    </source>
</evidence>
<organism evidence="1 3">
    <name type="scientific">Bacteroides faecis</name>
    <dbReference type="NCBI Taxonomy" id="674529"/>
    <lineage>
        <taxon>Bacteria</taxon>
        <taxon>Pseudomonadati</taxon>
        <taxon>Bacteroidota</taxon>
        <taxon>Bacteroidia</taxon>
        <taxon>Bacteroidales</taxon>
        <taxon>Bacteroidaceae</taxon>
        <taxon>Bacteroides</taxon>
    </lineage>
</organism>
<dbReference type="EMBL" id="CACRSZ010000069">
    <property type="protein sequence ID" value="VYT42001.1"/>
    <property type="molecule type" value="Genomic_DNA"/>
</dbReference>
<reference evidence="2" key="2">
    <citation type="submission" date="2019-11" db="EMBL/GenBank/DDBJ databases">
        <authorList>
            <person name="Feng L."/>
        </authorList>
    </citation>
    <scope>NUCLEOTIDE SEQUENCE</scope>
    <source>
        <strain evidence="2">BfaecisLFYP10</strain>
    </source>
</reference>
<name>A0A174KUW9_9BACE</name>
<accession>A0A174KUW9</accession>
<dbReference type="Proteomes" id="UP000095606">
    <property type="component" value="Unassembled WGS sequence"/>
</dbReference>
<dbReference type="EMBL" id="CZAE01000007">
    <property type="protein sequence ID" value="CUP12989.1"/>
    <property type="molecule type" value="Genomic_DNA"/>
</dbReference>
<reference evidence="1 3" key="1">
    <citation type="submission" date="2015-09" db="EMBL/GenBank/DDBJ databases">
        <authorList>
            <consortium name="Pathogen Informatics"/>
        </authorList>
    </citation>
    <scope>NUCLEOTIDE SEQUENCE [LARGE SCALE GENOMIC DNA]</scope>
    <source>
        <strain evidence="1 3">2789STDY5834846</strain>
    </source>
</reference>
<evidence type="ECO:0000313" key="2">
    <source>
        <dbReference type="EMBL" id="VYT42001.1"/>
    </source>
</evidence>
<dbReference type="AlphaFoldDB" id="A0A174KUW9"/>